<dbReference type="Gene3D" id="1.10.357.10">
    <property type="entry name" value="Tetracycline Repressor, domain 2"/>
    <property type="match status" value="1"/>
</dbReference>
<comment type="caution">
    <text evidence="5">The sequence shown here is derived from an EMBL/GenBank/DDBJ whole genome shotgun (WGS) entry which is preliminary data.</text>
</comment>
<dbReference type="InterPro" id="IPR001647">
    <property type="entry name" value="HTH_TetR"/>
</dbReference>
<dbReference type="Proteomes" id="UP000257706">
    <property type="component" value="Unassembled WGS sequence"/>
</dbReference>
<dbReference type="InterPro" id="IPR050109">
    <property type="entry name" value="HTH-type_TetR-like_transc_reg"/>
</dbReference>
<feature type="DNA-binding region" description="H-T-H motif" evidence="2">
    <location>
        <begin position="68"/>
        <end position="87"/>
    </location>
</feature>
<evidence type="ECO:0000313" key="6">
    <source>
        <dbReference type="Proteomes" id="UP000257706"/>
    </source>
</evidence>
<reference evidence="5 6" key="1">
    <citation type="journal article" date="2018" name="Nat. Biotechnol.">
        <title>A standardized bacterial taxonomy based on genome phylogeny substantially revises the tree of life.</title>
        <authorList>
            <person name="Parks D.H."/>
            <person name="Chuvochina M."/>
            <person name="Waite D.W."/>
            <person name="Rinke C."/>
            <person name="Skarshewski A."/>
            <person name="Chaumeil P.A."/>
            <person name="Hugenholtz P."/>
        </authorList>
    </citation>
    <scope>NUCLEOTIDE SEQUENCE [LARGE SCALE GENOMIC DNA]</scope>
    <source>
        <strain evidence="5">UBA8739</strain>
    </source>
</reference>
<protein>
    <submittedName>
        <fullName evidence="5">TetR/AcrR family transcriptional regulator</fullName>
    </submittedName>
</protein>
<evidence type="ECO:0000259" key="4">
    <source>
        <dbReference type="PROSITE" id="PS50977"/>
    </source>
</evidence>
<dbReference type="EMBL" id="DMAI01000368">
    <property type="protein sequence ID" value="HAE50207.1"/>
    <property type="molecule type" value="Genomic_DNA"/>
</dbReference>
<evidence type="ECO:0000256" key="1">
    <source>
        <dbReference type="ARBA" id="ARBA00023125"/>
    </source>
</evidence>
<dbReference type="SUPFAM" id="SSF48498">
    <property type="entry name" value="Tetracyclin repressor-like, C-terminal domain"/>
    <property type="match status" value="1"/>
</dbReference>
<dbReference type="PANTHER" id="PTHR30055">
    <property type="entry name" value="HTH-TYPE TRANSCRIPTIONAL REGULATOR RUTR"/>
    <property type="match status" value="1"/>
</dbReference>
<feature type="domain" description="HTH tetR-type" evidence="4">
    <location>
        <begin position="45"/>
        <end position="105"/>
    </location>
</feature>
<dbReference type="Pfam" id="PF00440">
    <property type="entry name" value="TetR_N"/>
    <property type="match status" value="1"/>
</dbReference>
<evidence type="ECO:0000256" key="2">
    <source>
        <dbReference type="PROSITE-ProRule" id="PRU00335"/>
    </source>
</evidence>
<gene>
    <name evidence="5" type="ORF">DCK97_22605</name>
</gene>
<dbReference type="AlphaFoldDB" id="A0A3B9IS89"/>
<sequence length="261" mass="27372">MPLASSAGLWLDVNPDSHRKRPHRHGPQEADMARSTAAAGVVPITGTREKLCSAGFAILRRAGFSGLSVSAVAEDAEVAVGTVYRHFTSKAELCAELFRRASTHELKAVADAIRGQGPADRRIANAMATFAARALAGRALAYALLAEPVDPLVDTERLAARRRYTALYAEAVATGLAEGDLAPQPPELAAAAMVGVVSEALVGPLARARIVDPGHGVLTEADVMIIAEIVGFCRRGLTGRPDVTIDTLRIARRAAEAVGRG</sequence>
<dbReference type="InterPro" id="IPR009057">
    <property type="entry name" value="Homeodomain-like_sf"/>
</dbReference>
<dbReference type="GO" id="GO:0000976">
    <property type="term" value="F:transcription cis-regulatory region binding"/>
    <property type="evidence" value="ECO:0007669"/>
    <property type="project" value="TreeGrafter"/>
</dbReference>
<dbReference type="PROSITE" id="PS50977">
    <property type="entry name" value="HTH_TETR_2"/>
    <property type="match status" value="1"/>
</dbReference>
<dbReference type="Gene3D" id="1.10.10.60">
    <property type="entry name" value="Homeodomain-like"/>
    <property type="match status" value="1"/>
</dbReference>
<dbReference type="GO" id="GO:0003700">
    <property type="term" value="F:DNA-binding transcription factor activity"/>
    <property type="evidence" value="ECO:0007669"/>
    <property type="project" value="TreeGrafter"/>
</dbReference>
<evidence type="ECO:0000313" key="5">
    <source>
        <dbReference type="EMBL" id="HAE50207.1"/>
    </source>
</evidence>
<dbReference type="InterPro" id="IPR023772">
    <property type="entry name" value="DNA-bd_HTH_TetR-type_CS"/>
</dbReference>
<accession>A0A3B9IS89</accession>
<dbReference type="SUPFAM" id="SSF46689">
    <property type="entry name" value="Homeodomain-like"/>
    <property type="match status" value="1"/>
</dbReference>
<keyword evidence="1 2" id="KW-0238">DNA-binding</keyword>
<organism evidence="5 6">
    <name type="scientific">Tistrella mobilis</name>
    <dbReference type="NCBI Taxonomy" id="171437"/>
    <lineage>
        <taxon>Bacteria</taxon>
        <taxon>Pseudomonadati</taxon>
        <taxon>Pseudomonadota</taxon>
        <taxon>Alphaproteobacteria</taxon>
        <taxon>Geminicoccales</taxon>
        <taxon>Geminicoccaceae</taxon>
        <taxon>Tistrella</taxon>
    </lineage>
</organism>
<feature type="region of interest" description="Disordered" evidence="3">
    <location>
        <begin position="1"/>
        <end position="34"/>
    </location>
</feature>
<dbReference type="PROSITE" id="PS01081">
    <property type="entry name" value="HTH_TETR_1"/>
    <property type="match status" value="1"/>
</dbReference>
<proteinExistence type="predicted"/>
<dbReference type="InterPro" id="IPR036271">
    <property type="entry name" value="Tet_transcr_reg_TetR-rel_C_sf"/>
</dbReference>
<dbReference type="PANTHER" id="PTHR30055:SF226">
    <property type="entry name" value="HTH-TYPE TRANSCRIPTIONAL REGULATOR PKSA"/>
    <property type="match status" value="1"/>
</dbReference>
<evidence type="ECO:0000256" key="3">
    <source>
        <dbReference type="SAM" id="MobiDB-lite"/>
    </source>
</evidence>
<name>A0A3B9IS89_9PROT</name>